<dbReference type="RefSeq" id="WP_309673666.1">
    <property type="nucleotide sequence ID" value="NZ_CP127845.1"/>
</dbReference>
<gene>
    <name evidence="1" type="ORF">QR297_10380</name>
</gene>
<protein>
    <submittedName>
        <fullName evidence="1">Outer membrane beta-barrel protein</fullName>
    </submittedName>
</protein>
<dbReference type="SUPFAM" id="SSF56935">
    <property type="entry name" value="Porins"/>
    <property type="match status" value="1"/>
</dbReference>
<evidence type="ECO:0000313" key="2">
    <source>
        <dbReference type="Proteomes" id="UP001258940"/>
    </source>
</evidence>
<keyword evidence="2" id="KW-1185">Reference proteome</keyword>
<name>A0ABY9SUE3_9PSED</name>
<reference evidence="1 2" key="1">
    <citation type="journal article" date="2023" name="J Bioinform Genom">
        <title>Complete genome sequence of the bacterium Pseudomonas shirazica hy376 from natural waters of algiers.</title>
        <authorList>
            <person name="Haffaressas Y."/>
            <person name="Seghouani N."/>
            <person name="Arzamasceva V.O."/>
            <person name="Tepeeva A.N."/>
            <person name="Vasilenko O.V."/>
        </authorList>
    </citation>
    <scope>NUCLEOTIDE SEQUENCE [LARGE SCALE GENOMIC DNA]</scope>
    <source>
        <strain evidence="1 2">HY376</strain>
    </source>
</reference>
<dbReference type="InterPro" id="IPR011486">
    <property type="entry name" value="BBP2"/>
</dbReference>
<dbReference type="Proteomes" id="UP001258940">
    <property type="component" value="Chromosome"/>
</dbReference>
<sequence length="409" mass="43895">MFLYVNTFIRPTQSASFAKSCKTKPLALLPVQTGLATLLMIGPALADPLPTSAIASTLPSTPNPFAVDTTLLGKVYVSGQLTGLGLWQNHIIDAPGNDNDTFRADLSNAQVEIQTIDRPLQFYIQAGGYSLPSLGSTYMKSTKAAEELYGNLPVAYLKAPLGEHFAILAGSLPTLVGAESTFTFQNINIQRGQLWNQEPSISRGVQLNYARDKLSASLSVNDGFYSGRYNWVSTSLAYAFDADNTLAFIGAGNFSSNAKSNIATPTVQNNSQLYNLIYTHTDGDFTLSPYLQYTRIDQDRDIGIHAAAESYGAALLAKYSFDEHWALGVRAEFIDSQGGSCGTDQNCASTNLLYGPGSGAWALTATPTYRDGPFFVRGEVAYVKALGADDGSVPAVMSVTRFGYSPKPA</sequence>
<proteinExistence type="predicted"/>
<evidence type="ECO:0000313" key="1">
    <source>
        <dbReference type="EMBL" id="WMY87219.1"/>
    </source>
</evidence>
<dbReference type="Pfam" id="PF07642">
    <property type="entry name" value="BBP2"/>
    <property type="match status" value="1"/>
</dbReference>
<dbReference type="EMBL" id="CP127845">
    <property type="protein sequence ID" value="WMY87219.1"/>
    <property type="molecule type" value="Genomic_DNA"/>
</dbReference>
<accession>A0ABY9SUE3</accession>
<organism evidence="1 2">
    <name type="scientific">Pseudomonas shirazica</name>
    <dbReference type="NCBI Taxonomy" id="1940636"/>
    <lineage>
        <taxon>Bacteria</taxon>
        <taxon>Pseudomonadati</taxon>
        <taxon>Pseudomonadota</taxon>
        <taxon>Gammaproteobacteria</taxon>
        <taxon>Pseudomonadales</taxon>
        <taxon>Pseudomonadaceae</taxon>
        <taxon>Pseudomonas</taxon>
    </lineage>
</organism>